<dbReference type="InterPro" id="IPR003660">
    <property type="entry name" value="HAMP_dom"/>
</dbReference>
<keyword evidence="14" id="KW-1185">Reference proteome</keyword>
<feature type="domain" description="HAMP" evidence="12">
    <location>
        <begin position="333"/>
        <end position="388"/>
    </location>
</feature>
<dbReference type="Proteomes" id="UP001524478">
    <property type="component" value="Unassembled WGS sequence"/>
</dbReference>
<dbReference type="SMART" id="SM00283">
    <property type="entry name" value="MA"/>
    <property type="match status" value="1"/>
</dbReference>
<dbReference type="InterPro" id="IPR033479">
    <property type="entry name" value="dCache_1"/>
</dbReference>
<dbReference type="EMBL" id="JANGAC010000012">
    <property type="protein sequence ID" value="MCQ4924421.1"/>
    <property type="molecule type" value="Genomic_DNA"/>
</dbReference>
<dbReference type="InterPro" id="IPR004089">
    <property type="entry name" value="MCPsignal_dom"/>
</dbReference>
<evidence type="ECO:0000313" key="14">
    <source>
        <dbReference type="Proteomes" id="UP001524478"/>
    </source>
</evidence>
<keyword evidence="4 10" id="KW-0812">Transmembrane</keyword>
<dbReference type="RefSeq" id="WP_256312168.1">
    <property type="nucleotide sequence ID" value="NZ_JANGAC010000012.1"/>
</dbReference>
<keyword evidence="5 10" id="KW-1133">Transmembrane helix</keyword>
<evidence type="ECO:0000256" key="4">
    <source>
        <dbReference type="ARBA" id="ARBA00022692"/>
    </source>
</evidence>
<evidence type="ECO:0000256" key="8">
    <source>
        <dbReference type="ARBA" id="ARBA00029447"/>
    </source>
</evidence>
<name>A0ABT1SD71_9FIRM</name>
<evidence type="ECO:0000256" key="3">
    <source>
        <dbReference type="ARBA" id="ARBA00022500"/>
    </source>
</evidence>
<proteinExistence type="inferred from homology"/>
<dbReference type="PROSITE" id="PS50885">
    <property type="entry name" value="HAMP"/>
    <property type="match status" value="1"/>
</dbReference>
<dbReference type="PROSITE" id="PS50111">
    <property type="entry name" value="CHEMOTAXIS_TRANSDUC_2"/>
    <property type="match status" value="1"/>
</dbReference>
<dbReference type="Pfam" id="PF00015">
    <property type="entry name" value="MCPsignal"/>
    <property type="match status" value="1"/>
</dbReference>
<dbReference type="SUPFAM" id="SSF58104">
    <property type="entry name" value="Methyl-accepting chemotaxis protein (MCP) signaling domain"/>
    <property type="match status" value="1"/>
</dbReference>
<evidence type="ECO:0000256" key="2">
    <source>
        <dbReference type="ARBA" id="ARBA00022475"/>
    </source>
</evidence>
<feature type="transmembrane region" description="Helical" evidence="10">
    <location>
        <begin position="313"/>
        <end position="331"/>
    </location>
</feature>
<keyword evidence="7 9" id="KW-0807">Transducer</keyword>
<feature type="transmembrane region" description="Helical" evidence="10">
    <location>
        <begin position="30"/>
        <end position="54"/>
    </location>
</feature>
<comment type="subcellular location">
    <subcellularLocation>
        <location evidence="1">Cell membrane</location>
        <topology evidence="1">Multi-pass membrane protein</topology>
    </subcellularLocation>
</comment>
<evidence type="ECO:0000259" key="12">
    <source>
        <dbReference type="PROSITE" id="PS50885"/>
    </source>
</evidence>
<evidence type="ECO:0000259" key="11">
    <source>
        <dbReference type="PROSITE" id="PS50111"/>
    </source>
</evidence>
<dbReference type="Gene3D" id="6.10.340.10">
    <property type="match status" value="1"/>
</dbReference>
<evidence type="ECO:0000256" key="9">
    <source>
        <dbReference type="PROSITE-ProRule" id="PRU00284"/>
    </source>
</evidence>
<evidence type="ECO:0000256" key="6">
    <source>
        <dbReference type="ARBA" id="ARBA00023136"/>
    </source>
</evidence>
<keyword evidence="3" id="KW-0145">Chemotaxis</keyword>
<sequence length="696" mass="77265">MKAPNLIKSIFENMNSWFNKLFRFRSIGTALLLTVILIIVLLSGTVSLTAYIIAKDSLINTSKELLLNKAHDSGLIVDERIKNYLISINSLGSLELLSNVDNSWEEKLDYLQMEKKRLNLSNIGIATTDGYLRLDNNKVVDISDLWFFKQANLGLPSFSAPFYREESGQVDIAMAAPLKHDRKVVGVIVAYKDAEEFYEIAQDIHIGETGYAYIIDENIDVISHPTLAINREDESTKINFRDLIGKVDRSSEKQINNILQEIKEKNVGIDWYEQNGEKVYIGYAPVPSKGWTVLVHITEKEILSGLNRLNTSLPAIVILALIFGIVLSYFISKNLSKRIVNISSQTTSLAELDLSFSIDKKIINREDEIGIMAKSIQSVINSIKSFAHEIQTSSHSLSSSSMRLAAITQESYASSNSVAEAANSITSKANIQLNEIIDVSNEMKNVNHSFNFVLKQIKDVESLSKKSHSNANKGKASIEEVIVQMANIKDSSQKVRLSLENINISSREMDEILLVIEEVAEKTNLLALNAAIEAARAGEYGRGFAVVAEEIRLLADQTKSSTNQINKLIKDNQDIIDFANQNMEYSDCEINKGVIKVNETKIVFDEIATTIDSVVEEINESTVAIASVEDNLHNAMNSMIRAETIANEVTMEINSVSTATEEQMSSMGEITSSTDSLAELAESLKNLANKIKLADN</sequence>
<dbReference type="Gene3D" id="1.10.287.950">
    <property type="entry name" value="Methyl-accepting chemotaxis protein"/>
    <property type="match status" value="1"/>
</dbReference>
<comment type="caution">
    <text evidence="13">The sequence shown here is derived from an EMBL/GenBank/DDBJ whole genome shotgun (WGS) entry which is preliminary data.</text>
</comment>
<dbReference type="PANTHER" id="PTHR32089:SF112">
    <property type="entry name" value="LYSOZYME-LIKE PROTEIN-RELATED"/>
    <property type="match status" value="1"/>
</dbReference>
<keyword evidence="6 10" id="KW-0472">Membrane</keyword>
<feature type="domain" description="Methyl-accepting transducer" evidence="11">
    <location>
        <begin position="407"/>
        <end position="678"/>
    </location>
</feature>
<organism evidence="13 14">
    <name type="scientific">Tissierella carlieri</name>
    <dbReference type="NCBI Taxonomy" id="689904"/>
    <lineage>
        <taxon>Bacteria</taxon>
        <taxon>Bacillati</taxon>
        <taxon>Bacillota</taxon>
        <taxon>Tissierellia</taxon>
        <taxon>Tissierellales</taxon>
        <taxon>Tissierellaceae</taxon>
        <taxon>Tissierella</taxon>
    </lineage>
</organism>
<dbReference type="PANTHER" id="PTHR32089">
    <property type="entry name" value="METHYL-ACCEPTING CHEMOTAXIS PROTEIN MCPB"/>
    <property type="match status" value="1"/>
</dbReference>
<dbReference type="CDD" id="cd18773">
    <property type="entry name" value="PDC1_HK_sensor"/>
    <property type="match status" value="1"/>
</dbReference>
<protein>
    <submittedName>
        <fullName evidence="13">Methyl-accepting chemotaxis protein</fullName>
    </submittedName>
</protein>
<evidence type="ECO:0000256" key="5">
    <source>
        <dbReference type="ARBA" id="ARBA00022989"/>
    </source>
</evidence>
<evidence type="ECO:0000256" key="10">
    <source>
        <dbReference type="SAM" id="Phobius"/>
    </source>
</evidence>
<dbReference type="Gene3D" id="3.30.450.20">
    <property type="entry name" value="PAS domain"/>
    <property type="match status" value="1"/>
</dbReference>
<keyword evidence="2" id="KW-1003">Cell membrane</keyword>
<gene>
    <name evidence="13" type="ORF">NE686_15065</name>
</gene>
<reference evidence="13 14" key="1">
    <citation type="submission" date="2022-06" db="EMBL/GenBank/DDBJ databases">
        <title>Isolation of gut microbiota from human fecal samples.</title>
        <authorList>
            <person name="Pamer E.G."/>
            <person name="Barat B."/>
            <person name="Waligurski E."/>
            <person name="Medina S."/>
            <person name="Paddock L."/>
            <person name="Mostad J."/>
        </authorList>
    </citation>
    <scope>NUCLEOTIDE SEQUENCE [LARGE SCALE GENOMIC DNA]</scope>
    <source>
        <strain evidence="13 14">DFI.7.95</strain>
    </source>
</reference>
<comment type="similarity">
    <text evidence="8">Belongs to the methyl-accepting chemotaxis (MCP) protein family.</text>
</comment>
<dbReference type="Pfam" id="PF02743">
    <property type="entry name" value="dCache_1"/>
    <property type="match status" value="1"/>
</dbReference>
<evidence type="ECO:0000256" key="1">
    <source>
        <dbReference type="ARBA" id="ARBA00004651"/>
    </source>
</evidence>
<dbReference type="CDD" id="cd12912">
    <property type="entry name" value="PDC2_MCP_like"/>
    <property type="match status" value="1"/>
</dbReference>
<evidence type="ECO:0000256" key="7">
    <source>
        <dbReference type="ARBA" id="ARBA00023224"/>
    </source>
</evidence>
<accession>A0ABT1SD71</accession>
<evidence type="ECO:0000313" key="13">
    <source>
        <dbReference type="EMBL" id="MCQ4924421.1"/>
    </source>
</evidence>